<gene>
    <name evidence="1" type="ORF">F444_06660</name>
</gene>
<proteinExistence type="predicted"/>
<evidence type="ECO:0000313" key="1">
    <source>
        <dbReference type="EMBL" id="ETO78331.1"/>
    </source>
</evidence>
<reference evidence="1 2" key="1">
    <citation type="submission" date="2013-11" db="EMBL/GenBank/DDBJ databases">
        <title>The Genome Sequence of Phytophthora parasitica P1976.</title>
        <authorList>
            <consortium name="The Broad Institute Genomics Platform"/>
            <person name="Russ C."/>
            <person name="Tyler B."/>
            <person name="Panabieres F."/>
            <person name="Shan W."/>
            <person name="Tripathy S."/>
            <person name="Grunwald N."/>
            <person name="Machado M."/>
            <person name="Johnson C.S."/>
            <person name="Walker B."/>
            <person name="Young S."/>
            <person name="Zeng Q."/>
            <person name="Gargeya S."/>
            <person name="Fitzgerald M."/>
            <person name="Haas B."/>
            <person name="Abouelleil A."/>
            <person name="Allen A.W."/>
            <person name="Alvarado L."/>
            <person name="Arachchi H.M."/>
            <person name="Berlin A.M."/>
            <person name="Chapman S.B."/>
            <person name="Gainer-Dewar J."/>
            <person name="Goldberg J."/>
            <person name="Griggs A."/>
            <person name="Gujja S."/>
            <person name="Hansen M."/>
            <person name="Howarth C."/>
            <person name="Imamovic A."/>
            <person name="Ireland A."/>
            <person name="Larimer J."/>
            <person name="McCowan C."/>
            <person name="Murphy C."/>
            <person name="Pearson M."/>
            <person name="Poon T.W."/>
            <person name="Priest M."/>
            <person name="Roberts A."/>
            <person name="Saif S."/>
            <person name="Shea T."/>
            <person name="Sisk P."/>
            <person name="Sykes S."/>
            <person name="Wortman J."/>
            <person name="Nusbaum C."/>
            <person name="Birren B."/>
        </authorList>
    </citation>
    <scope>NUCLEOTIDE SEQUENCE [LARGE SCALE GENOMIC DNA]</scope>
    <source>
        <strain evidence="1 2">P1976</strain>
    </source>
</reference>
<accession>A0A081AHH0</accession>
<organism evidence="1 2">
    <name type="scientific">Phytophthora nicotianae P1976</name>
    <dbReference type="NCBI Taxonomy" id="1317066"/>
    <lineage>
        <taxon>Eukaryota</taxon>
        <taxon>Sar</taxon>
        <taxon>Stramenopiles</taxon>
        <taxon>Oomycota</taxon>
        <taxon>Peronosporomycetes</taxon>
        <taxon>Peronosporales</taxon>
        <taxon>Peronosporaceae</taxon>
        <taxon>Phytophthora</taxon>
    </lineage>
</organism>
<name>A0A081AHH0_PHYNI</name>
<protein>
    <submittedName>
        <fullName evidence="1">Uncharacterized protein</fullName>
    </submittedName>
</protein>
<dbReference type="EMBL" id="ANJA01001213">
    <property type="protein sequence ID" value="ETO78331.1"/>
    <property type="molecule type" value="Genomic_DNA"/>
</dbReference>
<dbReference type="AlphaFoldDB" id="A0A081AHH0"/>
<sequence length="111" mass="12540">MAQAKLVFVYATIRARWGASISRIIALVTPSMTLPSRHTLSEALLKRVTNEIRTSVVKLINQQTYVSLTSPMAGATPTAPASSTSWWWHPECRRYSGRRGRRRQSSIRQLI</sequence>
<evidence type="ECO:0000313" key="2">
    <source>
        <dbReference type="Proteomes" id="UP000028582"/>
    </source>
</evidence>
<dbReference type="Proteomes" id="UP000028582">
    <property type="component" value="Unassembled WGS sequence"/>
</dbReference>
<comment type="caution">
    <text evidence="1">The sequence shown here is derived from an EMBL/GenBank/DDBJ whole genome shotgun (WGS) entry which is preliminary data.</text>
</comment>